<dbReference type="PANTHER" id="PTHR11573:SF6">
    <property type="entry name" value="RIBONUCLEOSIDE-DIPHOSPHATE REDUCTASE LARGE SUBUNIT"/>
    <property type="match status" value="1"/>
</dbReference>
<dbReference type="InterPro" id="IPR008926">
    <property type="entry name" value="RNR_R1-su_N"/>
</dbReference>
<evidence type="ECO:0000256" key="6">
    <source>
        <dbReference type="RuleBase" id="RU003410"/>
    </source>
</evidence>
<evidence type="ECO:0000256" key="4">
    <source>
        <dbReference type="ARBA" id="ARBA00023116"/>
    </source>
</evidence>
<dbReference type="SUPFAM" id="SSF48168">
    <property type="entry name" value="R1 subunit of ribonucleotide reductase, N-terminal domain"/>
    <property type="match status" value="1"/>
</dbReference>
<dbReference type="PRINTS" id="PR01183">
    <property type="entry name" value="RIBORDTASEM1"/>
</dbReference>
<dbReference type="InterPro" id="IPR000788">
    <property type="entry name" value="RNR_lg_C"/>
</dbReference>
<evidence type="ECO:0000313" key="9">
    <source>
        <dbReference type="Proteomes" id="UP000717624"/>
    </source>
</evidence>
<dbReference type="EC" id="1.17.4.1" evidence="2 6"/>
<keyword evidence="4 6" id="KW-0215">Deoxyribonucleotide synthesis</keyword>
<evidence type="ECO:0000256" key="3">
    <source>
        <dbReference type="ARBA" id="ARBA00023002"/>
    </source>
</evidence>
<keyword evidence="3 6" id="KW-0560">Oxidoreductase</keyword>
<dbReference type="NCBIfam" id="TIGR02506">
    <property type="entry name" value="NrdE_NrdA"/>
    <property type="match status" value="1"/>
</dbReference>
<dbReference type="GO" id="GO:0009263">
    <property type="term" value="P:deoxyribonucleotide biosynthetic process"/>
    <property type="evidence" value="ECO:0007669"/>
    <property type="project" value="UniProtKB-KW"/>
</dbReference>
<dbReference type="InterPro" id="IPR013346">
    <property type="entry name" value="NrdE_NrdA_C"/>
</dbReference>
<comment type="function">
    <text evidence="6">Provides the precursors necessary for DNA synthesis. Catalyzes the biosynthesis of deoxyribonucleotides from the corresponding ribonucleotides.</text>
</comment>
<dbReference type="Pfam" id="PF00317">
    <property type="entry name" value="Ribonuc_red_lgN"/>
    <property type="match status" value="1"/>
</dbReference>
<dbReference type="InterPro" id="IPR039718">
    <property type="entry name" value="Rrm1"/>
</dbReference>
<gene>
    <name evidence="8" type="ORF">JOD01_000234</name>
</gene>
<dbReference type="EMBL" id="JAFBEB010000001">
    <property type="protein sequence ID" value="MBM7588648.1"/>
    <property type="molecule type" value="Genomic_DNA"/>
</dbReference>
<dbReference type="SUPFAM" id="SSF51998">
    <property type="entry name" value="PFL-like glycyl radical enzymes"/>
    <property type="match status" value="1"/>
</dbReference>
<evidence type="ECO:0000256" key="1">
    <source>
        <dbReference type="ARBA" id="ARBA00010406"/>
    </source>
</evidence>
<dbReference type="GO" id="GO:0005971">
    <property type="term" value="C:ribonucleoside-diphosphate reductase complex"/>
    <property type="evidence" value="ECO:0007669"/>
    <property type="project" value="TreeGrafter"/>
</dbReference>
<evidence type="ECO:0000259" key="7">
    <source>
        <dbReference type="PROSITE" id="PS00089"/>
    </source>
</evidence>
<evidence type="ECO:0000256" key="5">
    <source>
        <dbReference type="ARBA" id="ARBA00047754"/>
    </source>
</evidence>
<proteinExistence type="inferred from homology"/>
<dbReference type="InterPro" id="IPR013509">
    <property type="entry name" value="RNR_lsu_N"/>
</dbReference>
<dbReference type="Proteomes" id="UP000717624">
    <property type="component" value="Unassembled WGS sequence"/>
</dbReference>
<name>A0A939BQQ7_9BACL</name>
<comment type="catalytic activity">
    <reaction evidence="5 6">
        <text>a 2'-deoxyribonucleoside 5'-diphosphate + [thioredoxin]-disulfide + H2O = a ribonucleoside 5'-diphosphate + [thioredoxin]-dithiol</text>
        <dbReference type="Rhea" id="RHEA:23252"/>
        <dbReference type="Rhea" id="RHEA-COMP:10698"/>
        <dbReference type="Rhea" id="RHEA-COMP:10700"/>
        <dbReference type="ChEBI" id="CHEBI:15377"/>
        <dbReference type="ChEBI" id="CHEBI:29950"/>
        <dbReference type="ChEBI" id="CHEBI:50058"/>
        <dbReference type="ChEBI" id="CHEBI:57930"/>
        <dbReference type="ChEBI" id="CHEBI:73316"/>
        <dbReference type="EC" id="1.17.4.1"/>
    </reaction>
</comment>
<dbReference type="GO" id="GO:0004748">
    <property type="term" value="F:ribonucleoside-diphosphate reductase activity, thioredoxin disulfide as acceptor"/>
    <property type="evidence" value="ECO:0007669"/>
    <property type="project" value="UniProtKB-EC"/>
</dbReference>
<comment type="similarity">
    <text evidence="1 6">Belongs to the ribonucleoside diphosphate reductase large chain family.</text>
</comment>
<reference evidence="8" key="1">
    <citation type="submission" date="2021-01" db="EMBL/GenBank/DDBJ databases">
        <title>Genomic Encyclopedia of Type Strains, Phase IV (KMG-IV): sequencing the most valuable type-strain genomes for metagenomic binning, comparative biology and taxonomic classification.</title>
        <authorList>
            <person name="Goeker M."/>
        </authorList>
    </citation>
    <scope>NUCLEOTIDE SEQUENCE</scope>
    <source>
        <strain evidence="8">DSM 25523</strain>
    </source>
</reference>
<protein>
    <recommendedName>
        <fullName evidence="2 6">Ribonucleoside-diphosphate reductase</fullName>
        <ecNumber evidence="2 6">1.17.4.1</ecNumber>
    </recommendedName>
</protein>
<dbReference type="Gene3D" id="3.20.70.20">
    <property type="match status" value="1"/>
</dbReference>
<dbReference type="AlphaFoldDB" id="A0A939BQQ7"/>
<evidence type="ECO:0000256" key="2">
    <source>
        <dbReference type="ARBA" id="ARBA00012274"/>
    </source>
</evidence>
<organism evidence="8 9">
    <name type="scientific">Brevibacillus fulvus</name>
    <dbReference type="NCBI Taxonomy" id="1125967"/>
    <lineage>
        <taxon>Bacteria</taxon>
        <taxon>Bacillati</taxon>
        <taxon>Bacillota</taxon>
        <taxon>Bacilli</taxon>
        <taxon>Bacillales</taxon>
        <taxon>Paenibacillaceae</taxon>
        <taxon>Brevibacillus</taxon>
    </lineage>
</organism>
<dbReference type="Pfam" id="PF02867">
    <property type="entry name" value="Ribonuc_red_lgC"/>
    <property type="match status" value="1"/>
</dbReference>
<accession>A0A939BQQ7</accession>
<comment type="caution">
    <text evidence="8">The sequence shown here is derived from an EMBL/GenBank/DDBJ whole genome shotgun (WGS) entry which is preliminary data.</text>
</comment>
<keyword evidence="9" id="KW-1185">Reference proteome</keyword>
<feature type="domain" description="Ribonucleotide reductase large subunit" evidence="7">
    <location>
        <begin position="628"/>
        <end position="650"/>
    </location>
</feature>
<dbReference type="GO" id="GO:0005524">
    <property type="term" value="F:ATP binding"/>
    <property type="evidence" value="ECO:0007669"/>
    <property type="project" value="InterPro"/>
</dbReference>
<dbReference type="RefSeq" id="WP_204516386.1">
    <property type="nucleotide sequence ID" value="NZ_BAABIN010000009.1"/>
</dbReference>
<sequence length="773" mass="88257">MTLVTKNRKSHIQRSEFDENRFSRFVDEIVNDTGKEYTAEQIADLKAKLIRDITSKKEVEAEKLFDLIIREANDRIDKYNPHFTFLAASAMRRKLYKQASKERGFDYRKGYGDYYSLVYSLTEKGIYSDDLIKSYTKEELIAAGKLIDKDKDRLFSYAGLFLINKNYLAKGYNDETLELPQERFLTTALYLLKDEQPEKRFEYIKEAYWALSNHYIGLATPTLMNSGRPMGSLSSCHIQTIDDSLVSIADVWKDASIFSQNGSGVGFYLGLLRAEGSWIRGYKGRASGIVPMARVLNSIAEYVDQLGSRKAGFALYLPDFHLDIIDFLDLRLKTGSQERRAHSIFTGICLHDEFMRRLNNRDNWTLFDPYEVRTKLGFDLNFLYDKKKLQDGEEPNKEDHAFTYHYRLAERADLELSKTVKATDIYKKIYESQKTSGVPYIYFSDTCARMNPNSHAGVPLGSNLCSEIVQNMLPDEYIQKTLEEDGEVIEIKKGEGLVTCNLSSLVLHNVFTQDVDLQRVVDIQFRLLDNVIGLNRTPVPQATYTNQLYRAVGAGALGLATLLAEKGIRWESEESSKFVDELFEKIAYANILASHKLALEKGSYPLFEGSKWHTGEFFEERGYNSPEWLELKEKVMNGGLRNSYLSAVAPTGSNSIIMNGSPSLDALYEVIYQEEKVGMSVTMVPTNFSAKTIWYYKSAFEMDEMWSLKIISAAQKHVDQSISHNLHVHKDIKASELLRLHTGAWSMGMKTLYYTYSDTNAVNRAENCIACEA</sequence>
<dbReference type="PROSITE" id="PS00089">
    <property type="entry name" value="RIBORED_LARGE"/>
    <property type="match status" value="1"/>
</dbReference>
<dbReference type="PANTHER" id="PTHR11573">
    <property type="entry name" value="RIBONUCLEOSIDE-DIPHOSPHATE REDUCTASE LARGE CHAIN"/>
    <property type="match status" value="1"/>
</dbReference>
<evidence type="ECO:0000313" key="8">
    <source>
        <dbReference type="EMBL" id="MBM7588648.1"/>
    </source>
</evidence>